<feature type="domain" description="Peptidoglycan binding-like" evidence="2">
    <location>
        <begin position="118"/>
        <end position="159"/>
    </location>
</feature>
<evidence type="ECO:0000256" key="1">
    <source>
        <dbReference type="SAM" id="SignalP"/>
    </source>
</evidence>
<dbReference type="OrthoDB" id="7861420at2"/>
<protein>
    <submittedName>
        <fullName evidence="3">Peptidoglycan-binding protein</fullName>
    </submittedName>
</protein>
<feature type="chain" id="PRO_5019117759" evidence="1">
    <location>
        <begin position="22"/>
        <end position="179"/>
    </location>
</feature>
<name>A0A411Z2L2_9RHOB</name>
<dbReference type="Proteomes" id="UP000284547">
    <property type="component" value="Unassembled WGS sequence"/>
</dbReference>
<dbReference type="AlphaFoldDB" id="A0A411Z2L2"/>
<dbReference type="SUPFAM" id="SSF47090">
    <property type="entry name" value="PGBD-like"/>
    <property type="match status" value="1"/>
</dbReference>
<keyword evidence="4" id="KW-1185">Reference proteome</keyword>
<organism evidence="3 4">
    <name type="scientific">Pseudotabrizicola alkalilacus</name>
    <dbReference type="NCBI Taxonomy" id="2305252"/>
    <lineage>
        <taxon>Bacteria</taxon>
        <taxon>Pseudomonadati</taxon>
        <taxon>Pseudomonadota</taxon>
        <taxon>Alphaproteobacteria</taxon>
        <taxon>Rhodobacterales</taxon>
        <taxon>Paracoccaceae</taxon>
        <taxon>Pseudotabrizicola</taxon>
    </lineage>
</organism>
<dbReference type="PROSITE" id="PS51257">
    <property type="entry name" value="PROKAR_LIPOPROTEIN"/>
    <property type="match status" value="1"/>
</dbReference>
<dbReference type="InterPro" id="IPR002477">
    <property type="entry name" value="Peptidoglycan-bd-like"/>
</dbReference>
<feature type="signal peptide" evidence="1">
    <location>
        <begin position="1"/>
        <end position="21"/>
    </location>
</feature>
<dbReference type="Gene3D" id="1.10.101.10">
    <property type="entry name" value="PGBD-like superfamily/PGBD"/>
    <property type="match status" value="1"/>
</dbReference>
<evidence type="ECO:0000313" key="3">
    <source>
        <dbReference type="EMBL" id="RGP37307.1"/>
    </source>
</evidence>
<sequence length="179" mass="19386">MRHASLTLTGALFWLAACQQAGVPQAPGRADLSADLVRLTVPGPPESAEGACWASDVTPMVIETVTEQVMVSEAKLAPDGRVLSPAVFHSESRQKIVQEREEVWFRSPCPQEMTVDFIASLQRALKARGLYVLPLTGQMDAATRAALRRFQADRGLESDKLSLTAARELGLVTTDVGKK</sequence>
<dbReference type="InterPro" id="IPR036365">
    <property type="entry name" value="PGBD-like_sf"/>
</dbReference>
<evidence type="ECO:0000313" key="4">
    <source>
        <dbReference type="Proteomes" id="UP000284547"/>
    </source>
</evidence>
<dbReference type="EMBL" id="QWEY01000005">
    <property type="protein sequence ID" value="RGP37307.1"/>
    <property type="molecule type" value="Genomic_DNA"/>
</dbReference>
<proteinExistence type="predicted"/>
<comment type="caution">
    <text evidence="3">The sequence shown here is derived from an EMBL/GenBank/DDBJ whole genome shotgun (WGS) entry which is preliminary data.</text>
</comment>
<reference evidence="3 4" key="1">
    <citation type="submission" date="2018-08" db="EMBL/GenBank/DDBJ databases">
        <title>Flavobacterium tibetense sp. nov., isolated from a wetland YonghuCo on Tibetan Plateau.</title>
        <authorList>
            <person name="Phurbu D."/>
            <person name="Lu H."/>
            <person name="Xing P."/>
        </authorList>
    </citation>
    <scope>NUCLEOTIDE SEQUENCE [LARGE SCALE GENOMIC DNA]</scope>
    <source>
        <strain evidence="3 4">DJC</strain>
    </source>
</reference>
<evidence type="ECO:0000259" key="2">
    <source>
        <dbReference type="Pfam" id="PF01471"/>
    </source>
</evidence>
<dbReference type="Pfam" id="PF01471">
    <property type="entry name" value="PG_binding_1"/>
    <property type="match status" value="1"/>
</dbReference>
<accession>A0A411Z2L2</accession>
<dbReference type="InterPro" id="IPR036366">
    <property type="entry name" value="PGBDSf"/>
</dbReference>
<keyword evidence="1" id="KW-0732">Signal</keyword>
<gene>
    <name evidence="3" type="ORF">D1012_10955</name>
</gene>